<keyword evidence="9" id="KW-0807">Transducer</keyword>
<keyword evidence="7" id="KW-0675">Receptor</keyword>
<feature type="transmembrane region" description="Helical" evidence="10">
    <location>
        <begin position="145"/>
        <end position="166"/>
    </location>
</feature>
<comment type="subcellular location">
    <subcellularLocation>
        <location evidence="1">Cell membrane</location>
        <topology evidence="1">Multi-pass membrane protein</topology>
    </subcellularLocation>
</comment>
<evidence type="ECO:0000256" key="10">
    <source>
        <dbReference type="SAM" id="Phobius"/>
    </source>
</evidence>
<dbReference type="CDD" id="cd15059">
    <property type="entry name" value="7tmA_alpha2_AR"/>
    <property type="match status" value="1"/>
</dbReference>
<feature type="transmembrane region" description="Helical" evidence="10">
    <location>
        <begin position="62"/>
        <end position="83"/>
    </location>
</feature>
<evidence type="ECO:0000313" key="12">
    <source>
        <dbReference type="Proteomes" id="UP000515135"/>
    </source>
</evidence>
<dbReference type="SUPFAM" id="SSF81321">
    <property type="entry name" value="Family A G protein-coupled receptor-like"/>
    <property type="match status" value="1"/>
</dbReference>
<evidence type="ECO:0000256" key="6">
    <source>
        <dbReference type="ARBA" id="ARBA00023136"/>
    </source>
</evidence>
<sequence>MSAVFPTDNVSTMAVKNNTVHPYTTALTILISTAVSTVILGIIVGNFFVCTSTLTQRKLRTVHNWFLVSLAIADLLVGVLIMPLALVNELLGYWYFERALCDLFLSTDIFVCTASILNLCGVAIDRYWAATNPPDLVEHKEKRRAKIAIAVVWFLAFLISVPPLFGWKDSRPWDPDYPQCRYSTDVGYVLFSASGSFFIPLVAITIAYSKVYSAVTTRLLKKTPCKKPAPTANDHTTHRPAIIIELATPSAERCDSGNGKTKQSTTLETRRKSMVGHLQSKERFLKKKERRLTLILGIVITAFVVCWLPFFVTYVTVTVCETCAVSDVIFKLFVWLGYCNSAVNPVIYTVFNKDFVAILAALRKVVCVGAACH</sequence>
<evidence type="ECO:0000256" key="9">
    <source>
        <dbReference type="ARBA" id="ARBA00023224"/>
    </source>
</evidence>
<keyword evidence="3 10" id="KW-0812">Transmembrane</keyword>
<feature type="transmembrane region" description="Helical" evidence="10">
    <location>
        <begin position="186"/>
        <end position="208"/>
    </location>
</feature>
<dbReference type="Pfam" id="PF00001">
    <property type="entry name" value="7tm_1"/>
    <property type="match status" value="1"/>
</dbReference>
<evidence type="ECO:0000259" key="11">
    <source>
        <dbReference type="PROSITE" id="PS50262"/>
    </source>
</evidence>
<dbReference type="GeneID" id="109479644"/>
<proteinExistence type="predicted"/>
<accession>A0A6P4ZSW7</accession>
<dbReference type="PRINTS" id="PR00237">
    <property type="entry name" value="GPCRRHODOPSN"/>
</dbReference>
<evidence type="ECO:0000256" key="1">
    <source>
        <dbReference type="ARBA" id="ARBA00004651"/>
    </source>
</evidence>
<dbReference type="GO" id="GO:0004930">
    <property type="term" value="F:G protein-coupled receptor activity"/>
    <property type="evidence" value="ECO:0007669"/>
    <property type="project" value="UniProtKB-KW"/>
</dbReference>
<dbReference type="OrthoDB" id="5975661at2759"/>
<feature type="transmembrane region" description="Helical" evidence="10">
    <location>
        <begin position="26"/>
        <end position="50"/>
    </location>
</feature>
<evidence type="ECO:0000256" key="8">
    <source>
        <dbReference type="ARBA" id="ARBA00023180"/>
    </source>
</evidence>
<keyword evidence="5" id="KW-0297">G-protein coupled receptor</keyword>
<dbReference type="PROSITE" id="PS50262">
    <property type="entry name" value="G_PROTEIN_RECEP_F1_2"/>
    <property type="match status" value="1"/>
</dbReference>
<keyword evidence="6 10" id="KW-0472">Membrane</keyword>
<evidence type="ECO:0000256" key="4">
    <source>
        <dbReference type="ARBA" id="ARBA00022989"/>
    </source>
</evidence>
<feature type="domain" description="G-protein coupled receptors family 1 profile" evidence="11">
    <location>
        <begin position="45"/>
        <end position="348"/>
    </location>
</feature>
<keyword evidence="8" id="KW-0325">Glycoprotein</keyword>
<keyword evidence="12" id="KW-1185">Reference proteome</keyword>
<keyword evidence="4 10" id="KW-1133">Transmembrane helix</keyword>
<name>A0A6P4ZSW7_BRABE</name>
<dbReference type="RefSeq" id="XP_019637189.1">
    <property type="nucleotide sequence ID" value="XM_019781630.1"/>
</dbReference>
<dbReference type="GO" id="GO:0005886">
    <property type="term" value="C:plasma membrane"/>
    <property type="evidence" value="ECO:0007669"/>
    <property type="project" value="UniProtKB-SubCell"/>
</dbReference>
<evidence type="ECO:0000256" key="5">
    <source>
        <dbReference type="ARBA" id="ARBA00023040"/>
    </source>
</evidence>
<dbReference type="InterPro" id="IPR017452">
    <property type="entry name" value="GPCR_Rhodpsn_7TM"/>
</dbReference>
<dbReference type="PANTHER" id="PTHR24248:SF174">
    <property type="entry name" value="TYRAMINE_OCTOPAMINE RECEPTOR"/>
    <property type="match status" value="1"/>
</dbReference>
<dbReference type="InterPro" id="IPR000276">
    <property type="entry name" value="GPCR_Rhodpsn"/>
</dbReference>
<keyword evidence="2" id="KW-1003">Cell membrane</keyword>
<dbReference type="AlphaFoldDB" id="A0A6P4ZSW7"/>
<evidence type="ECO:0000256" key="3">
    <source>
        <dbReference type="ARBA" id="ARBA00022692"/>
    </source>
</evidence>
<organism evidence="12 13">
    <name type="scientific">Branchiostoma belcheri</name>
    <name type="common">Amphioxus</name>
    <dbReference type="NCBI Taxonomy" id="7741"/>
    <lineage>
        <taxon>Eukaryota</taxon>
        <taxon>Metazoa</taxon>
        <taxon>Chordata</taxon>
        <taxon>Cephalochordata</taxon>
        <taxon>Leptocardii</taxon>
        <taxon>Amphioxiformes</taxon>
        <taxon>Branchiostomatidae</taxon>
        <taxon>Branchiostoma</taxon>
    </lineage>
</organism>
<dbReference type="FunFam" id="1.20.1070.10:FF:000536">
    <property type="entry name" value="Predicted novel alpha-adrenergic-like G-protein coupled receptor"/>
    <property type="match status" value="1"/>
</dbReference>
<evidence type="ECO:0000313" key="13">
    <source>
        <dbReference type="RefSeq" id="XP_019637189.1"/>
    </source>
</evidence>
<dbReference type="PANTHER" id="PTHR24248">
    <property type="entry name" value="ADRENERGIC RECEPTOR-RELATED G-PROTEIN COUPLED RECEPTOR"/>
    <property type="match status" value="1"/>
</dbReference>
<dbReference type="KEGG" id="bbel:109479644"/>
<feature type="transmembrane region" description="Helical" evidence="10">
    <location>
        <begin position="103"/>
        <end position="124"/>
    </location>
</feature>
<evidence type="ECO:0000256" key="2">
    <source>
        <dbReference type="ARBA" id="ARBA00022475"/>
    </source>
</evidence>
<evidence type="ECO:0000256" key="7">
    <source>
        <dbReference type="ARBA" id="ARBA00023170"/>
    </source>
</evidence>
<reference evidence="13" key="1">
    <citation type="submission" date="2025-08" db="UniProtKB">
        <authorList>
            <consortium name="RefSeq"/>
        </authorList>
    </citation>
    <scope>IDENTIFICATION</scope>
    <source>
        <tissue evidence="13">Gonad</tissue>
    </source>
</reference>
<protein>
    <submittedName>
        <fullName evidence="13">Octopamine receptor-like</fullName>
    </submittedName>
</protein>
<gene>
    <name evidence="13" type="primary">LOC109479644</name>
</gene>
<dbReference type="Proteomes" id="UP000515135">
    <property type="component" value="Unplaced"/>
</dbReference>
<dbReference type="Gene3D" id="1.20.1070.10">
    <property type="entry name" value="Rhodopsin 7-helix transmembrane proteins"/>
    <property type="match status" value="1"/>
</dbReference>
<feature type="transmembrane region" description="Helical" evidence="10">
    <location>
        <begin position="292"/>
        <end position="317"/>
    </location>
</feature>